<dbReference type="HOGENOM" id="CLU_1441814_0_0_1"/>
<dbReference type="InterPro" id="IPR028000">
    <property type="entry name" value="Pma1"/>
</dbReference>
<gene>
    <name evidence="3" type="ORF">SPOG_03123</name>
</gene>
<proteinExistence type="predicted"/>
<dbReference type="GeneID" id="25037442"/>
<feature type="chain" id="PRO_5004558845" evidence="2">
    <location>
        <begin position="24"/>
        <end position="188"/>
    </location>
</feature>
<reference evidence="3 4" key="1">
    <citation type="journal article" date="2011" name="Science">
        <title>Comparative functional genomics of the fission yeasts.</title>
        <authorList>
            <person name="Rhind N."/>
            <person name="Chen Z."/>
            <person name="Yassour M."/>
            <person name="Thompson D.A."/>
            <person name="Haas B.J."/>
            <person name="Habib N."/>
            <person name="Wapinski I."/>
            <person name="Roy S."/>
            <person name="Lin M.F."/>
            <person name="Heiman D.I."/>
            <person name="Young S.K."/>
            <person name="Furuya K."/>
            <person name="Guo Y."/>
            <person name="Pidoux A."/>
            <person name="Chen H.M."/>
            <person name="Robbertse B."/>
            <person name="Goldberg J.M."/>
            <person name="Aoki K."/>
            <person name="Bayne E.H."/>
            <person name="Berlin A.M."/>
            <person name="Desjardins C.A."/>
            <person name="Dobbs E."/>
            <person name="Dukaj L."/>
            <person name="Fan L."/>
            <person name="FitzGerald M.G."/>
            <person name="French C."/>
            <person name="Gujja S."/>
            <person name="Hansen K."/>
            <person name="Keifenheim D."/>
            <person name="Levin J.Z."/>
            <person name="Mosher R.A."/>
            <person name="Mueller C.A."/>
            <person name="Pfiffner J."/>
            <person name="Priest M."/>
            <person name="Russ C."/>
            <person name="Smialowska A."/>
            <person name="Swoboda P."/>
            <person name="Sykes S.M."/>
            <person name="Vaughn M."/>
            <person name="Vengrova S."/>
            <person name="Yoder R."/>
            <person name="Zeng Q."/>
            <person name="Allshire R."/>
            <person name="Baulcombe D."/>
            <person name="Birren B.W."/>
            <person name="Brown W."/>
            <person name="Ekwall K."/>
            <person name="Kellis M."/>
            <person name="Leatherwood J."/>
            <person name="Levin H."/>
            <person name="Margalit H."/>
            <person name="Martienssen R."/>
            <person name="Nieduszynski C.A."/>
            <person name="Spatafora J.W."/>
            <person name="Friedman N."/>
            <person name="Dalgaard J.Z."/>
            <person name="Baumann P."/>
            <person name="Niki H."/>
            <person name="Regev A."/>
            <person name="Nusbaum C."/>
        </authorList>
    </citation>
    <scope>NUCLEOTIDE SEQUENCE [LARGE SCALE GENOMIC DNA]</scope>
    <source>
        <strain evidence="4">OY26 / ATCC MYA-4695 / CBS 11777 / NBRC 106824 / NRRL Y48691</strain>
    </source>
</reference>
<dbReference type="AlphaFoldDB" id="S9W145"/>
<protein>
    <submittedName>
        <fullName evidence="3">Fungal protein</fullName>
    </submittedName>
</protein>
<accession>S9W145</accession>
<dbReference type="OrthoDB" id="5340610at2759"/>
<dbReference type="Pfam" id="PF14610">
    <property type="entry name" value="Psg1"/>
    <property type="match status" value="1"/>
</dbReference>
<organism evidence="3 4">
    <name type="scientific">Schizosaccharomyces cryophilus (strain OY26 / ATCC MYA-4695 / CBS 11777 / NBRC 106824 / NRRL Y48691)</name>
    <name type="common">Fission yeast</name>
    <dbReference type="NCBI Taxonomy" id="653667"/>
    <lineage>
        <taxon>Eukaryota</taxon>
        <taxon>Fungi</taxon>
        <taxon>Dikarya</taxon>
        <taxon>Ascomycota</taxon>
        <taxon>Taphrinomycotina</taxon>
        <taxon>Schizosaccharomycetes</taxon>
        <taxon>Schizosaccharomycetales</taxon>
        <taxon>Schizosaccharomycetaceae</taxon>
        <taxon>Schizosaccharomyces</taxon>
    </lineage>
</organism>
<keyword evidence="2" id="KW-0732">Signal</keyword>
<dbReference type="Proteomes" id="UP000015464">
    <property type="component" value="Unassembled WGS sequence"/>
</dbReference>
<evidence type="ECO:0000256" key="1">
    <source>
        <dbReference type="SAM" id="Phobius"/>
    </source>
</evidence>
<keyword evidence="1" id="KW-1133">Transmembrane helix</keyword>
<dbReference type="EMBL" id="KE546988">
    <property type="protein sequence ID" value="EPY53643.1"/>
    <property type="molecule type" value="Genomic_DNA"/>
</dbReference>
<keyword evidence="4" id="KW-1185">Reference proteome</keyword>
<feature type="signal peptide" evidence="2">
    <location>
        <begin position="1"/>
        <end position="23"/>
    </location>
</feature>
<name>S9W145_SCHCR</name>
<feature type="transmembrane region" description="Helical" evidence="1">
    <location>
        <begin position="145"/>
        <end position="165"/>
    </location>
</feature>
<keyword evidence="1" id="KW-0472">Membrane</keyword>
<dbReference type="RefSeq" id="XP_013021236.1">
    <property type="nucleotide sequence ID" value="XM_013165782.1"/>
</dbReference>
<evidence type="ECO:0000313" key="3">
    <source>
        <dbReference type="EMBL" id="EPY53643.1"/>
    </source>
</evidence>
<keyword evidence="1" id="KW-0812">Transmembrane</keyword>
<sequence length="188" mass="21418">MKSTLFLCLFSAVFLAFVSIVRADVEFLTPGSGARWAAGYTYAVRWKPPAEEFLEVALERSDHNKTVITSSNIIPSNQTFWFVKVNKKWLNNQDNTTARIVVAPQNGENTKVQIGPEVLLSKTFYWMQVVNEKSSFDYNPIDRRLAIGLSVALSCSILLVFIIHLSTRKTRRIIANEGRRIQLSTYRK</sequence>
<dbReference type="OMA" id="WAAGYTY"/>
<evidence type="ECO:0000313" key="4">
    <source>
        <dbReference type="Proteomes" id="UP000015464"/>
    </source>
</evidence>
<evidence type="ECO:0000256" key="2">
    <source>
        <dbReference type="SAM" id="SignalP"/>
    </source>
</evidence>